<comment type="caution">
    <text evidence="2">The sequence shown here is derived from an EMBL/GenBank/DDBJ whole genome shotgun (WGS) entry which is preliminary data.</text>
</comment>
<sequence>MCADLYQGLEDAVVAGDTDASAVGRRIVLPSSFTGGPRNMLQHYQDAMAIYRTIGTPDFFITFTCNPNWPEISQELRRLPGQRIEDRPDIVARIFRMKHKQLMKLFRDKKFLGMYWQDKPITHEDIDEFICAKIPDKNDDPLTYETVVRSMVHGPCGPHNPNAPCMMDWKCSKHYPKMFNNQTTIDEDGFVSYRRRNNPSNTVNINGVEIDNRWIVPYSRDLLVLFNAHINIEKCASSKSTKYMYKYTYKGTDMATIIIENNVDSPQNNGEQMYRHVDEIKQYLNCRYVSAIEACWRIYEFELQKQYPSVERLQYHLANEQFVVFNEDDHLYDLSTVMAFKIQCRQSGLKLTRNIQQGELSHMFSFLLHGFGNETKRNGK</sequence>
<proteinExistence type="predicted"/>
<evidence type="ECO:0000259" key="1">
    <source>
        <dbReference type="Pfam" id="PF14214"/>
    </source>
</evidence>
<dbReference type="PANTHER" id="PTHR10492">
    <property type="match status" value="1"/>
</dbReference>
<reference evidence="2" key="2">
    <citation type="journal article" date="2024" name="Plant">
        <title>Genomic evolution and insights into agronomic trait innovations of Sesamum species.</title>
        <authorList>
            <person name="Miao H."/>
            <person name="Wang L."/>
            <person name="Qu L."/>
            <person name="Liu H."/>
            <person name="Sun Y."/>
            <person name="Le M."/>
            <person name="Wang Q."/>
            <person name="Wei S."/>
            <person name="Zheng Y."/>
            <person name="Lin W."/>
            <person name="Duan Y."/>
            <person name="Cao H."/>
            <person name="Xiong S."/>
            <person name="Wang X."/>
            <person name="Wei L."/>
            <person name="Li C."/>
            <person name="Ma Q."/>
            <person name="Ju M."/>
            <person name="Zhao R."/>
            <person name="Li G."/>
            <person name="Mu C."/>
            <person name="Tian Q."/>
            <person name="Mei H."/>
            <person name="Zhang T."/>
            <person name="Gao T."/>
            <person name="Zhang H."/>
        </authorList>
    </citation>
    <scope>NUCLEOTIDE SEQUENCE</scope>
    <source>
        <strain evidence="2">KEN1</strain>
    </source>
</reference>
<organism evidence="2">
    <name type="scientific">Sesamum latifolium</name>
    <dbReference type="NCBI Taxonomy" id="2727402"/>
    <lineage>
        <taxon>Eukaryota</taxon>
        <taxon>Viridiplantae</taxon>
        <taxon>Streptophyta</taxon>
        <taxon>Embryophyta</taxon>
        <taxon>Tracheophyta</taxon>
        <taxon>Spermatophyta</taxon>
        <taxon>Magnoliopsida</taxon>
        <taxon>eudicotyledons</taxon>
        <taxon>Gunneridae</taxon>
        <taxon>Pentapetalae</taxon>
        <taxon>asterids</taxon>
        <taxon>lamiids</taxon>
        <taxon>Lamiales</taxon>
        <taxon>Pedaliaceae</taxon>
        <taxon>Sesamum</taxon>
    </lineage>
</organism>
<dbReference type="AlphaFoldDB" id="A0AAW2XZ25"/>
<protein>
    <recommendedName>
        <fullName evidence="1">Helitron helicase-like domain-containing protein</fullName>
    </recommendedName>
</protein>
<dbReference type="PANTHER" id="PTHR10492:SF57">
    <property type="entry name" value="ATP-DEPENDENT DNA HELICASE"/>
    <property type="match status" value="1"/>
</dbReference>
<dbReference type="InterPro" id="IPR025476">
    <property type="entry name" value="Helitron_helicase-like"/>
</dbReference>
<feature type="domain" description="Helitron helicase-like" evidence="1">
    <location>
        <begin position="3"/>
        <end position="113"/>
    </location>
</feature>
<evidence type="ECO:0000313" key="2">
    <source>
        <dbReference type="EMBL" id="KAL0459081.1"/>
    </source>
</evidence>
<dbReference type="Pfam" id="PF14214">
    <property type="entry name" value="Helitron_like_N"/>
    <property type="match status" value="1"/>
</dbReference>
<accession>A0AAW2XZ25</accession>
<reference evidence="2" key="1">
    <citation type="submission" date="2020-06" db="EMBL/GenBank/DDBJ databases">
        <authorList>
            <person name="Li T."/>
            <person name="Hu X."/>
            <person name="Zhang T."/>
            <person name="Song X."/>
            <person name="Zhang H."/>
            <person name="Dai N."/>
            <person name="Sheng W."/>
            <person name="Hou X."/>
            <person name="Wei L."/>
        </authorList>
    </citation>
    <scope>NUCLEOTIDE SEQUENCE</scope>
    <source>
        <strain evidence="2">KEN1</strain>
        <tissue evidence="2">Leaf</tissue>
    </source>
</reference>
<name>A0AAW2XZ25_9LAMI</name>
<gene>
    <name evidence="2" type="ORF">Slati_0535300</name>
</gene>
<dbReference type="EMBL" id="JACGWN010000002">
    <property type="protein sequence ID" value="KAL0459081.1"/>
    <property type="molecule type" value="Genomic_DNA"/>
</dbReference>